<reference evidence="1 2" key="1">
    <citation type="journal article" date="2024" name="IMA Fungus">
        <title>IMA Genome - F19 : A genome assembly and annotation guide to empower mycologists, including annotated draft genome sequences of Ceratocystis pirilliformis, Diaporthe australafricana, Fusarium ophioides, Paecilomyces lecythidis, and Sporothrix stenoceras.</title>
        <authorList>
            <person name="Aylward J."/>
            <person name="Wilson A.M."/>
            <person name="Visagie C.M."/>
            <person name="Spraker J."/>
            <person name="Barnes I."/>
            <person name="Buitendag C."/>
            <person name="Ceriani C."/>
            <person name="Del Mar Angel L."/>
            <person name="du Plessis D."/>
            <person name="Fuchs T."/>
            <person name="Gasser K."/>
            <person name="Kramer D."/>
            <person name="Li W."/>
            <person name="Munsamy K."/>
            <person name="Piso A."/>
            <person name="Price J.L."/>
            <person name="Sonnekus B."/>
            <person name="Thomas C."/>
            <person name="van der Nest A."/>
            <person name="van Dijk A."/>
            <person name="van Heerden A."/>
            <person name="van Vuuren N."/>
            <person name="Yilmaz N."/>
            <person name="Duong T.A."/>
            <person name="van der Merwe N.A."/>
            <person name="Wingfield M.J."/>
            <person name="Wingfield B.D."/>
        </authorList>
    </citation>
    <scope>NUCLEOTIDE SEQUENCE [LARGE SCALE GENOMIC DNA]</scope>
    <source>
        <strain evidence="1 2">CMW 5346</strain>
    </source>
</reference>
<keyword evidence="2" id="KW-1185">Reference proteome</keyword>
<organism evidence="1 2">
    <name type="scientific">Sporothrix stenoceras</name>
    <dbReference type="NCBI Taxonomy" id="5173"/>
    <lineage>
        <taxon>Eukaryota</taxon>
        <taxon>Fungi</taxon>
        <taxon>Dikarya</taxon>
        <taxon>Ascomycota</taxon>
        <taxon>Pezizomycotina</taxon>
        <taxon>Sordariomycetes</taxon>
        <taxon>Sordariomycetidae</taxon>
        <taxon>Ophiostomatales</taxon>
        <taxon>Ophiostomataceae</taxon>
        <taxon>Sporothrix</taxon>
    </lineage>
</organism>
<accession>A0ABR3Z484</accession>
<dbReference type="Proteomes" id="UP001583186">
    <property type="component" value="Unassembled WGS sequence"/>
</dbReference>
<dbReference type="Gene3D" id="3.90.1150.10">
    <property type="entry name" value="Aspartate Aminotransferase, domain 1"/>
    <property type="match status" value="1"/>
</dbReference>
<name>A0ABR3Z484_9PEZI</name>
<proteinExistence type="predicted"/>
<comment type="caution">
    <text evidence="1">The sequence shown here is derived from an EMBL/GenBank/DDBJ whole genome shotgun (WGS) entry which is preliminary data.</text>
</comment>
<dbReference type="InterPro" id="IPR015422">
    <property type="entry name" value="PyrdxlP-dep_Trfase_small"/>
</dbReference>
<dbReference type="EMBL" id="JAWCUI010000029">
    <property type="protein sequence ID" value="KAL1895027.1"/>
    <property type="molecule type" value="Genomic_DNA"/>
</dbReference>
<evidence type="ECO:0000313" key="2">
    <source>
        <dbReference type="Proteomes" id="UP001583186"/>
    </source>
</evidence>
<gene>
    <name evidence="1" type="ORF">Sste5346_005447</name>
</gene>
<sequence>MSQWLEDQGCRWNLLGVAGANYELAAAIPAVSKYLLAESGWSRDTVSVHKERLQAILINYLLSKGDAVQIWGEPVADRTKRVPVISFTVKGRSSKDIVDQIQTQSTFGCKWGSFFVDPAVRGLSRPRPGRRRRACQSAHYNTEEEITKYT</sequence>
<evidence type="ECO:0000313" key="1">
    <source>
        <dbReference type="EMBL" id="KAL1895027.1"/>
    </source>
</evidence>
<protein>
    <submittedName>
        <fullName evidence="1">Uncharacterized protein</fullName>
    </submittedName>
</protein>